<reference evidence="2 3" key="1">
    <citation type="submission" date="2018-02" db="EMBL/GenBank/DDBJ databases">
        <title>The genomes of Aspergillus section Nigri reveals drivers in fungal speciation.</title>
        <authorList>
            <consortium name="DOE Joint Genome Institute"/>
            <person name="Vesth T.C."/>
            <person name="Nybo J."/>
            <person name="Theobald S."/>
            <person name="Brandl J."/>
            <person name="Frisvad J.C."/>
            <person name="Nielsen K.F."/>
            <person name="Lyhne E.K."/>
            <person name="Kogle M.E."/>
            <person name="Kuo A."/>
            <person name="Riley R."/>
            <person name="Clum A."/>
            <person name="Nolan M."/>
            <person name="Lipzen A."/>
            <person name="Salamov A."/>
            <person name="Henrissat B."/>
            <person name="Wiebenga A."/>
            <person name="De vries R.P."/>
            <person name="Grigoriev I.V."/>
            <person name="Mortensen U.H."/>
            <person name="Andersen M.R."/>
            <person name="Baker S.E."/>
        </authorList>
    </citation>
    <scope>NUCLEOTIDE SEQUENCE [LARGE SCALE GENOMIC DNA]</scope>
    <source>
        <strain evidence="2 3">CBS 121593</strain>
    </source>
</reference>
<evidence type="ECO:0000313" key="3">
    <source>
        <dbReference type="Proteomes" id="UP000249402"/>
    </source>
</evidence>
<feature type="compositionally biased region" description="Polar residues" evidence="1">
    <location>
        <begin position="1"/>
        <end position="11"/>
    </location>
</feature>
<keyword evidence="3" id="KW-1185">Reference proteome</keyword>
<dbReference type="Proteomes" id="UP000249402">
    <property type="component" value="Unassembled WGS sequence"/>
</dbReference>
<evidence type="ECO:0000256" key="1">
    <source>
        <dbReference type="SAM" id="MobiDB-lite"/>
    </source>
</evidence>
<sequence>MSMPVPNTTMACGSKMKPAAVTSTTPPAASPTSKVFSKQASIGYLSTSRYADLKEHFSDCATPTRQKAWNDSTNTTEPIKWIQPTIFYTPNHLEKFEFRALETDQYFVEQELLPRVWDFAVPFDNYERESSGFFPVAQWVPQGGGPLSFTPVVQWLARGY</sequence>
<feature type="compositionally biased region" description="Low complexity" evidence="1">
    <location>
        <begin position="18"/>
        <end position="32"/>
    </location>
</feature>
<gene>
    <name evidence="2" type="ORF">BO80DRAFT_283479</name>
</gene>
<dbReference type="RefSeq" id="XP_025577765.1">
    <property type="nucleotide sequence ID" value="XM_025714942.1"/>
</dbReference>
<feature type="region of interest" description="Disordered" evidence="1">
    <location>
        <begin position="1"/>
        <end position="32"/>
    </location>
</feature>
<dbReference type="GeneID" id="37219807"/>
<dbReference type="AlphaFoldDB" id="A0A395H975"/>
<protein>
    <submittedName>
        <fullName evidence="2">Uncharacterized protein</fullName>
    </submittedName>
</protein>
<evidence type="ECO:0000313" key="2">
    <source>
        <dbReference type="EMBL" id="RAL03438.1"/>
    </source>
</evidence>
<dbReference type="OrthoDB" id="4434800at2759"/>
<accession>A0A395H975</accession>
<name>A0A395H975_9EURO</name>
<proteinExistence type="predicted"/>
<organism evidence="2 3">
    <name type="scientific">Aspergillus ibericus CBS 121593</name>
    <dbReference type="NCBI Taxonomy" id="1448316"/>
    <lineage>
        <taxon>Eukaryota</taxon>
        <taxon>Fungi</taxon>
        <taxon>Dikarya</taxon>
        <taxon>Ascomycota</taxon>
        <taxon>Pezizomycotina</taxon>
        <taxon>Eurotiomycetes</taxon>
        <taxon>Eurotiomycetidae</taxon>
        <taxon>Eurotiales</taxon>
        <taxon>Aspergillaceae</taxon>
        <taxon>Aspergillus</taxon>
        <taxon>Aspergillus subgen. Circumdati</taxon>
    </lineage>
</organism>
<dbReference type="VEuPathDB" id="FungiDB:BO80DRAFT_283479"/>
<dbReference type="EMBL" id="KZ824427">
    <property type="protein sequence ID" value="RAL03438.1"/>
    <property type="molecule type" value="Genomic_DNA"/>
</dbReference>